<dbReference type="PANTHER" id="PTHR44103:SF1">
    <property type="entry name" value="PROPROTEIN CONVERTASE P"/>
    <property type="match status" value="1"/>
</dbReference>
<feature type="region of interest" description="Disordered" evidence="1">
    <location>
        <begin position="1"/>
        <end position="25"/>
    </location>
</feature>
<dbReference type="EMBL" id="BNAW01000030">
    <property type="protein sequence ID" value="GHG29753.1"/>
    <property type="molecule type" value="Genomic_DNA"/>
</dbReference>
<keyword evidence="3" id="KW-1185">Reference proteome</keyword>
<dbReference type="SUPFAM" id="SSF69318">
    <property type="entry name" value="Integrin alpha N-terminal domain"/>
    <property type="match status" value="1"/>
</dbReference>
<comment type="caution">
    <text evidence="2">The sequence shown here is derived from an EMBL/GenBank/DDBJ whole genome shotgun (WGS) entry which is preliminary data.</text>
</comment>
<dbReference type="InterPro" id="IPR028994">
    <property type="entry name" value="Integrin_alpha_N"/>
</dbReference>
<proteinExistence type="predicted"/>
<accession>A0ABQ3KIQ3</accession>
<evidence type="ECO:0000313" key="2">
    <source>
        <dbReference type="EMBL" id="GHG29753.1"/>
    </source>
</evidence>
<organism evidence="2 3">
    <name type="scientific">Amycolatopsis bullii</name>
    <dbReference type="NCBI Taxonomy" id="941987"/>
    <lineage>
        <taxon>Bacteria</taxon>
        <taxon>Bacillati</taxon>
        <taxon>Actinomycetota</taxon>
        <taxon>Actinomycetes</taxon>
        <taxon>Pseudonocardiales</taxon>
        <taxon>Pseudonocardiaceae</taxon>
        <taxon>Amycolatopsis</taxon>
    </lineage>
</organism>
<protein>
    <recommendedName>
        <fullName evidence="4">VCBS repeat-containing protein</fullName>
    </recommendedName>
</protein>
<dbReference type="Proteomes" id="UP000649955">
    <property type="component" value="Unassembled WGS sequence"/>
</dbReference>
<gene>
    <name evidence="2" type="ORF">GCM10017567_56840</name>
</gene>
<reference evidence="3" key="1">
    <citation type="journal article" date="2019" name="Int. J. Syst. Evol. Microbiol.">
        <title>The Global Catalogue of Microorganisms (GCM) 10K type strain sequencing project: providing services to taxonomists for standard genome sequencing and annotation.</title>
        <authorList>
            <consortium name="The Broad Institute Genomics Platform"/>
            <consortium name="The Broad Institute Genome Sequencing Center for Infectious Disease"/>
            <person name="Wu L."/>
            <person name="Ma J."/>
        </authorList>
    </citation>
    <scope>NUCLEOTIDE SEQUENCE [LARGE SCALE GENOMIC DNA]</scope>
    <source>
        <strain evidence="3">CGMCC 4.7680</strain>
    </source>
</reference>
<evidence type="ECO:0008006" key="4">
    <source>
        <dbReference type="Google" id="ProtNLM"/>
    </source>
</evidence>
<dbReference type="PANTHER" id="PTHR44103">
    <property type="entry name" value="PROPROTEIN CONVERTASE P"/>
    <property type="match status" value="1"/>
</dbReference>
<evidence type="ECO:0000313" key="3">
    <source>
        <dbReference type="Proteomes" id="UP000649955"/>
    </source>
</evidence>
<evidence type="ECO:0000256" key="1">
    <source>
        <dbReference type="SAM" id="MobiDB-lite"/>
    </source>
</evidence>
<sequence length="305" mass="33440">MSAAAVGDKLQRSTARSRDVTGDGWPDVIARQPDLNNGTLWVYPHARTPQGAIFGARTMAGTNWNTMSWIGVAELTGDTPEYETSASAPADLLARRTDGTLFIYPHSGALNGKSTWLAPIVAGTNWNIYEFMILGDINTDGFDDIFAIDNDEGKVYIYLHSGRLNGKSTFMPRQLWMEGSWLGTWMFLTEWSREDPDLVGTIYDEDGAPSGNGEAARHTHKLNVGPGTWDTTDVWKWATAQELAPATTQRVFLMDVNGDGKDDVVKTTPAGALVYYPFNGWKSNPALGTPRQIGNGGWQAFDLIT</sequence>
<dbReference type="Gene3D" id="2.130.10.130">
    <property type="entry name" value="Integrin alpha, N-terminal"/>
    <property type="match status" value="1"/>
</dbReference>
<name>A0ABQ3KIQ3_9PSEU</name>